<dbReference type="InterPro" id="IPR000719">
    <property type="entry name" value="Prot_kinase_dom"/>
</dbReference>
<evidence type="ECO:0000313" key="2">
    <source>
        <dbReference type="EMBL" id="KAK9035044.1"/>
    </source>
</evidence>
<proteinExistence type="predicted"/>
<dbReference type="SUPFAM" id="SSF56112">
    <property type="entry name" value="Protein kinase-like (PK-like)"/>
    <property type="match status" value="1"/>
</dbReference>
<organism evidence="2 3">
    <name type="scientific">Hibiscus sabdariffa</name>
    <name type="common">roselle</name>
    <dbReference type="NCBI Taxonomy" id="183260"/>
    <lineage>
        <taxon>Eukaryota</taxon>
        <taxon>Viridiplantae</taxon>
        <taxon>Streptophyta</taxon>
        <taxon>Embryophyta</taxon>
        <taxon>Tracheophyta</taxon>
        <taxon>Spermatophyta</taxon>
        <taxon>Magnoliopsida</taxon>
        <taxon>eudicotyledons</taxon>
        <taxon>Gunneridae</taxon>
        <taxon>Pentapetalae</taxon>
        <taxon>rosids</taxon>
        <taxon>malvids</taxon>
        <taxon>Malvales</taxon>
        <taxon>Malvaceae</taxon>
        <taxon>Malvoideae</taxon>
        <taxon>Hibiscus</taxon>
    </lineage>
</organism>
<reference evidence="2 3" key="1">
    <citation type="journal article" date="2024" name="G3 (Bethesda)">
        <title>Genome assembly of Hibiscus sabdariffa L. provides insights into metabolisms of medicinal natural products.</title>
        <authorList>
            <person name="Kim T."/>
        </authorList>
    </citation>
    <scope>NUCLEOTIDE SEQUENCE [LARGE SCALE GENOMIC DNA]</scope>
    <source>
        <strain evidence="2">TK-2024</strain>
        <tissue evidence="2">Old leaves</tissue>
    </source>
</reference>
<evidence type="ECO:0000313" key="3">
    <source>
        <dbReference type="Proteomes" id="UP001396334"/>
    </source>
</evidence>
<dbReference type="Pfam" id="PF07714">
    <property type="entry name" value="PK_Tyr_Ser-Thr"/>
    <property type="match status" value="1"/>
</dbReference>
<evidence type="ECO:0000259" key="1">
    <source>
        <dbReference type="PROSITE" id="PS50011"/>
    </source>
</evidence>
<dbReference type="SMART" id="SM00220">
    <property type="entry name" value="S_TKc"/>
    <property type="match status" value="1"/>
</dbReference>
<feature type="domain" description="Protein kinase" evidence="1">
    <location>
        <begin position="44"/>
        <end position="319"/>
    </location>
</feature>
<gene>
    <name evidence="2" type="ORF">V6N11_077095</name>
</gene>
<keyword evidence="3" id="KW-1185">Reference proteome</keyword>
<accession>A0ABR2TCT3</accession>
<dbReference type="EMBL" id="JBBPBN010000006">
    <property type="protein sequence ID" value="KAK9035044.1"/>
    <property type="molecule type" value="Genomic_DNA"/>
</dbReference>
<dbReference type="PANTHER" id="PTHR27003:SF278">
    <property type="entry name" value="RECEPTOR-LIKE PROTEIN KINASE ANXUR2"/>
    <property type="match status" value="1"/>
</dbReference>
<dbReference type="PANTHER" id="PTHR27003">
    <property type="entry name" value="OS07G0166700 PROTEIN"/>
    <property type="match status" value="1"/>
</dbReference>
<dbReference type="Gene3D" id="3.30.200.20">
    <property type="entry name" value="Phosphorylase Kinase, domain 1"/>
    <property type="match status" value="1"/>
</dbReference>
<dbReference type="PROSITE" id="PS00108">
    <property type="entry name" value="PROTEIN_KINASE_ST"/>
    <property type="match status" value="1"/>
</dbReference>
<dbReference type="Proteomes" id="UP001396334">
    <property type="component" value="Unassembled WGS sequence"/>
</dbReference>
<dbReference type="Gene3D" id="1.10.510.10">
    <property type="entry name" value="Transferase(Phosphotransferase) domain 1"/>
    <property type="match status" value="1"/>
</dbReference>
<dbReference type="InterPro" id="IPR011009">
    <property type="entry name" value="Kinase-like_dom_sf"/>
</dbReference>
<comment type="caution">
    <text evidence="2">The sequence shown here is derived from an EMBL/GenBank/DDBJ whole genome shotgun (WGS) entry which is preliminary data.</text>
</comment>
<protein>
    <recommendedName>
        <fullName evidence="1">Protein kinase domain-containing protein</fullName>
    </recommendedName>
</protein>
<dbReference type="InterPro" id="IPR008271">
    <property type="entry name" value="Ser/Thr_kinase_AS"/>
</dbReference>
<dbReference type="InterPro" id="IPR045272">
    <property type="entry name" value="ANXUR1/2-like"/>
</dbReference>
<dbReference type="InterPro" id="IPR001245">
    <property type="entry name" value="Ser-Thr/Tyr_kinase_cat_dom"/>
</dbReference>
<sequence>MKNPLCSLACFSVSNKKSLQCSQLPEGLCCHFSLAEIKAATNNFKADSVIGRDSYGNTYKGTTNDGTIVAVKRWQRKNGSYRASEFQNELLFLCQLRNPHLVSLLGISEDGNEMILVYEYTSRGAFSDHLYGEGYAPLHWKQRLQICIGAARGLHYLHTGVKHAVFHCDIKTSNILIDEECSSKLSGFGLSKLGPRSMSKALIRKESRITGTYGYMAPEYALHGELTDRSDVYSFGVVLFEVLFGRRVYDAIQSWNLLEYAQESLREGTIYHAIDPHLKGRIAPQCLDKYLEIAISCVHRIGNERPAMGEVEVTLELALELQGRADAEMQATNPCGECMYEQVLFSAFPRKFTGLDIPYDPFGFSDSDDNNSSQMLCHEG</sequence>
<dbReference type="PROSITE" id="PS50011">
    <property type="entry name" value="PROTEIN_KINASE_DOM"/>
    <property type="match status" value="1"/>
</dbReference>
<name>A0ABR2TCT3_9ROSI</name>